<dbReference type="InterPro" id="IPR012675">
    <property type="entry name" value="Beta-grasp_dom_sf"/>
</dbReference>
<reference evidence="5" key="1">
    <citation type="submission" date="2019-02" db="EMBL/GenBank/DDBJ databases">
        <authorList>
            <person name="Gruber-Vodicka R. H."/>
            <person name="Seah K. B. B."/>
        </authorList>
    </citation>
    <scope>NUCLEOTIDE SEQUENCE</scope>
    <source>
        <strain evidence="4">BECK_BZ197</strain>
        <strain evidence="6">BECK_BZ198</strain>
        <strain evidence="5">BECK_BZ199</strain>
    </source>
</reference>
<sequence length="86" mass="9712">MSESKIRYRVELFAHLKEHTGQDNWIHESDAPLLARQLLNAFFDGYPTLDRLRGVTRIAVNHVFCQGDVLLNPKDELALIPPVSGG</sequence>
<dbReference type="PANTHER" id="PTHR33359">
    <property type="entry name" value="MOLYBDOPTERIN SYNTHASE SULFUR CARRIER SUBUNIT"/>
    <property type="match status" value="1"/>
</dbReference>
<evidence type="ECO:0000313" key="5">
    <source>
        <dbReference type="EMBL" id="VFK33835.1"/>
    </source>
</evidence>
<name>A0A450XX46_9GAMM</name>
<dbReference type="GO" id="GO:1990133">
    <property type="term" value="C:molybdopterin adenylyltransferase complex"/>
    <property type="evidence" value="ECO:0007669"/>
    <property type="project" value="TreeGrafter"/>
</dbReference>
<dbReference type="Gene3D" id="3.10.20.30">
    <property type="match status" value="1"/>
</dbReference>
<dbReference type="EMBL" id="CAADFQ010000054">
    <property type="protein sequence ID" value="VFK33835.1"/>
    <property type="molecule type" value="Genomic_DNA"/>
</dbReference>
<organism evidence="5">
    <name type="scientific">Candidatus Kentrum sp. MB</name>
    <dbReference type="NCBI Taxonomy" id="2138164"/>
    <lineage>
        <taxon>Bacteria</taxon>
        <taxon>Pseudomonadati</taxon>
        <taxon>Pseudomonadota</taxon>
        <taxon>Gammaproteobacteria</taxon>
        <taxon>Candidatus Kentrum</taxon>
    </lineage>
</organism>
<dbReference type="CDD" id="cd00754">
    <property type="entry name" value="Ubl_MoaD"/>
    <property type="match status" value="1"/>
</dbReference>
<dbReference type="InterPro" id="IPR044672">
    <property type="entry name" value="MOCS2A"/>
</dbReference>
<dbReference type="EMBL" id="CAADFO010000052">
    <property type="protein sequence ID" value="VFK29684.1"/>
    <property type="molecule type" value="Genomic_DNA"/>
</dbReference>
<keyword evidence="1" id="KW-0547">Nucleotide-binding</keyword>
<dbReference type="GO" id="GO:0006777">
    <property type="term" value="P:Mo-molybdopterin cofactor biosynthetic process"/>
    <property type="evidence" value="ECO:0007669"/>
    <property type="project" value="InterPro"/>
</dbReference>
<evidence type="ECO:0000313" key="4">
    <source>
        <dbReference type="EMBL" id="VFK29684.1"/>
    </source>
</evidence>
<dbReference type="Pfam" id="PF02597">
    <property type="entry name" value="ThiS"/>
    <property type="match status" value="1"/>
</dbReference>
<dbReference type="SUPFAM" id="SSF54285">
    <property type="entry name" value="MoaD/ThiS"/>
    <property type="match status" value="1"/>
</dbReference>
<evidence type="ECO:0000256" key="2">
    <source>
        <dbReference type="ARBA" id="ARBA00024200"/>
    </source>
</evidence>
<gene>
    <name evidence="4" type="ORF">BECKMB1821G_GA0114241_10529</name>
    <name evidence="6" type="ORF">BECKMB1821H_GA0114242_10569</name>
    <name evidence="5" type="ORF">BECKMB1821I_GA0114274_10549</name>
</gene>
<dbReference type="PANTHER" id="PTHR33359:SF1">
    <property type="entry name" value="MOLYBDOPTERIN SYNTHASE SULFUR CARRIER SUBUNIT"/>
    <property type="match status" value="1"/>
</dbReference>
<evidence type="ECO:0000256" key="1">
    <source>
        <dbReference type="ARBA" id="ARBA00022741"/>
    </source>
</evidence>
<dbReference type="InterPro" id="IPR003749">
    <property type="entry name" value="ThiS/MoaD-like"/>
</dbReference>
<dbReference type="EMBL" id="CAADGH010000056">
    <property type="protein sequence ID" value="VFK76428.1"/>
    <property type="molecule type" value="Genomic_DNA"/>
</dbReference>
<proteinExistence type="inferred from homology"/>
<protein>
    <recommendedName>
        <fullName evidence="3">Molybdopterin synthase sulfur carrier subunit</fullName>
    </recommendedName>
</protein>
<dbReference type="AlphaFoldDB" id="A0A450XX46"/>
<evidence type="ECO:0000313" key="6">
    <source>
        <dbReference type="EMBL" id="VFK76428.1"/>
    </source>
</evidence>
<dbReference type="GO" id="GO:0000166">
    <property type="term" value="F:nucleotide binding"/>
    <property type="evidence" value="ECO:0007669"/>
    <property type="project" value="UniProtKB-KW"/>
</dbReference>
<comment type="similarity">
    <text evidence="2">Belongs to the MoaD family.</text>
</comment>
<dbReference type="InterPro" id="IPR016155">
    <property type="entry name" value="Mopterin_synth/thiamin_S_b"/>
</dbReference>
<accession>A0A450XX46</accession>
<evidence type="ECO:0000256" key="3">
    <source>
        <dbReference type="ARBA" id="ARBA00024247"/>
    </source>
</evidence>